<accession>A0A940XIX1</accession>
<keyword evidence="3" id="KW-1185">Reference proteome</keyword>
<protein>
    <submittedName>
        <fullName evidence="2">Uncharacterized protein</fullName>
    </submittedName>
</protein>
<reference evidence="2 3" key="1">
    <citation type="submission" date="2021-03" db="EMBL/GenBank/DDBJ databases">
        <title>Flavobacterium Flabelliformis Sp. Nov. And Flavobacterium Geliluteum Sp. Nov., Two Novel Multidrug Resistant Psychrophilic Species Isolated From Antarctica.</title>
        <authorList>
            <person name="Kralova S."/>
            <person name="Busse H.J."/>
            <person name="Bezdicek M."/>
            <person name="Nykrynova M."/>
            <person name="Kroupova E."/>
            <person name="Krsek D."/>
            <person name="Sedlacek I."/>
        </authorList>
    </citation>
    <scope>NUCLEOTIDE SEQUENCE [LARGE SCALE GENOMIC DNA]</scope>
    <source>
        <strain evidence="2 3">P7388</strain>
    </source>
</reference>
<name>A0A940XIX1_9FLAO</name>
<dbReference type="Proteomes" id="UP000675047">
    <property type="component" value="Unassembled WGS sequence"/>
</dbReference>
<dbReference type="RefSeq" id="WP_210668272.1">
    <property type="nucleotide sequence ID" value="NZ_JAGFBV010000044.1"/>
</dbReference>
<proteinExistence type="predicted"/>
<dbReference type="AlphaFoldDB" id="A0A940XIX1"/>
<comment type="caution">
    <text evidence="2">The sequence shown here is derived from an EMBL/GenBank/DDBJ whole genome shotgun (WGS) entry which is preliminary data.</text>
</comment>
<gene>
    <name evidence="2" type="ORF">J3495_18170</name>
</gene>
<feature type="compositionally biased region" description="Gly residues" evidence="1">
    <location>
        <begin position="42"/>
        <end position="61"/>
    </location>
</feature>
<sequence>MKNLKFPEISKEIQQSIFGAWGSGQSDNTYYGGELDEVIIGPGNGGSSGGDSGGGGGFDWGYGSGNDGYQGGGDNYGGGGGGTDLPSESEMEWSINQFFNHYNNGNGEAVSLDEIGFIDDIRESDEYTDMMGRVNAQIEASIISYIQSHGIQTNSSGPVQYNFNNAYDFTGDAFAIGAATINGNAQGSFTVDSVGDITWSANVNIDFHDSFEDPWDLFNSFEGSWDPTGTPFEIVGNWDEGASGTIYNYEAGTTPEYDYEGGGSGYQYGY</sequence>
<feature type="region of interest" description="Disordered" evidence="1">
    <location>
        <begin position="41"/>
        <end position="61"/>
    </location>
</feature>
<organism evidence="2 3">
    <name type="scientific">Flavobacterium geliluteum</name>
    <dbReference type="NCBI Taxonomy" id="2816120"/>
    <lineage>
        <taxon>Bacteria</taxon>
        <taxon>Pseudomonadati</taxon>
        <taxon>Bacteroidota</taxon>
        <taxon>Flavobacteriia</taxon>
        <taxon>Flavobacteriales</taxon>
        <taxon>Flavobacteriaceae</taxon>
        <taxon>Flavobacterium</taxon>
    </lineage>
</organism>
<evidence type="ECO:0000256" key="1">
    <source>
        <dbReference type="SAM" id="MobiDB-lite"/>
    </source>
</evidence>
<dbReference type="EMBL" id="JAGFBV010000044">
    <property type="protein sequence ID" value="MBP4140003.1"/>
    <property type="molecule type" value="Genomic_DNA"/>
</dbReference>
<evidence type="ECO:0000313" key="2">
    <source>
        <dbReference type="EMBL" id="MBP4140003.1"/>
    </source>
</evidence>
<evidence type="ECO:0000313" key="3">
    <source>
        <dbReference type="Proteomes" id="UP000675047"/>
    </source>
</evidence>